<evidence type="ECO:0000256" key="2">
    <source>
        <dbReference type="SAM" id="MobiDB-lite"/>
    </source>
</evidence>
<evidence type="ECO:0000313" key="4">
    <source>
        <dbReference type="EMBL" id="MEQ2190502.1"/>
    </source>
</evidence>
<feature type="region of interest" description="Disordered" evidence="2">
    <location>
        <begin position="157"/>
        <end position="178"/>
    </location>
</feature>
<protein>
    <recommendedName>
        <fullName evidence="3">CCHC-type domain-containing protein</fullName>
    </recommendedName>
</protein>
<evidence type="ECO:0000313" key="5">
    <source>
        <dbReference type="Proteomes" id="UP001434883"/>
    </source>
</evidence>
<evidence type="ECO:0000256" key="1">
    <source>
        <dbReference type="PROSITE-ProRule" id="PRU00047"/>
    </source>
</evidence>
<keyword evidence="1" id="KW-0863">Zinc-finger</keyword>
<dbReference type="EMBL" id="JAHRIN010000061">
    <property type="protein sequence ID" value="MEQ2190502.1"/>
    <property type="molecule type" value="Genomic_DNA"/>
</dbReference>
<organism evidence="4 5">
    <name type="scientific">Xenoophorus captivus</name>
    <dbReference type="NCBI Taxonomy" id="1517983"/>
    <lineage>
        <taxon>Eukaryota</taxon>
        <taxon>Metazoa</taxon>
        <taxon>Chordata</taxon>
        <taxon>Craniata</taxon>
        <taxon>Vertebrata</taxon>
        <taxon>Euteleostomi</taxon>
        <taxon>Actinopterygii</taxon>
        <taxon>Neopterygii</taxon>
        <taxon>Teleostei</taxon>
        <taxon>Neoteleostei</taxon>
        <taxon>Acanthomorphata</taxon>
        <taxon>Ovalentaria</taxon>
        <taxon>Atherinomorphae</taxon>
        <taxon>Cyprinodontiformes</taxon>
        <taxon>Goodeidae</taxon>
        <taxon>Xenoophorus</taxon>
    </lineage>
</organism>
<reference evidence="4 5" key="1">
    <citation type="submission" date="2021-06" db="EMBL/GenBank/DDBJ databases">
        <authorList>
            <person name="Palmer J.M."/>
        </authorList>
    </citation>
    <scope>NUCLEOTIDE SEQUENCE [LARGE SCALE GENOMIC DNA]</scope>
    <source>
        <strain evidence="4 5">XC_2019</strain>
        <tissue evidence="4">Muscle</tissue>
    </source>
</reference>
<accession>A0ABV0Q3Y8</accession>
<evidence type="ECO:0000259" key="3">
    <source>
        <dbReference type="PROSITE" id="PS50158"/>
    </source>
</evidence>
<comment type="caution">
    <text evidence="4">The sequence shown here is derived from an EMBL/GenBank/DDBJ whole genome shotgun (WGS) entry which is preliminary data.</text>
</comment>
<dbReference type="Proteomes" id="UP001434883">
    <property type="component" value="Unassembled WGS sequence"/>
</dbReference>
<keyword evidence="5" id="KW-1185">Reference proteome</keyword>
<keyword evidence="1" id="KW-0479">Metal-binding</keyword>
<name>A0ABV0Q3Y8_9TELE</name>
<sequence length="178" mass="20207">MFSELLFKIRAYEKESHLKEIRRKRHMGASSTKVHTWTHFTTEAPEFTNSNIPIGTDVLTREQLEEKIGQLEAELQRNVAVKNPHLSKEDKSVRKPHQRNKSSPTTSAIPGASSEILNKVGKFCYNCGDDAHMLPQCTNPTNAALVQKKLCERHQTRQSQLTLKPQHKNSLPGLTLNK</sequence>
<proteinExistence type="predicted"/>
<dbReference type="PROSITE" id="PS50158">
    <property type="entry name" value="ZF_CCHC"/>
    <property type="match status" value="1"/>
</dbReference>
<feature type="region of interest" description="Disordered" evidence="2">
    <location>
        <begin position="79"/>
        <end position="112"/>
    </location>
</feature>
<gene>
    <name evidence="4" type="ORF">XENOCAPTIV_025770</name>
</gene>
<dbReference type="InterPro" id="IPR001878">
    <property type="entry name" value="Znf_CCHC"/>
</dbReference>
<feature type="domain" description="CCHC-type" evidence="3">
    <location>
        <begin position="124"/>
        <end position="139"/>
    </location>
</feature>
<keyword evidence="1" id="KW-0862">Zinc</keyword>